<dbReference type="Proteomes" id="UP000034022">
    <property type="component" value="Unassembled WGS sequence"/>
</dbReference>
<name>A0A0G0JUL0_9BACT</name>
<feature type="transmembrane region" description="Helical" evidence="1">
    <location>
        <begin position="185"/>
        <end position="207"/>
    </location>
</feature>
<evidence type="ECO:0000256" key="1">
    <source>
        <dbReference type="SAM" id="Phobius"/>
    </source>
</evidence>
<comment type="caution">
    <text evidence="2">The sequence shown here is derived from an EMBL/GenBank/DDBJ whole genome shotgun (WGS) entry which is preliminary data.</text>
</comment>
<keyword evidence="1" id="KW-1133">Transmembrane helix</keyword>
<feature type="transmembrane region" description="Helical" evidence="1">
    <location>
        <begin position="219"/>
        <end position="242"/>
    </location>
</feature>
<dbReference type="AlphaFoldDB" id="A0A0G0JUL0"/>
<gene>
    <name evidence="2" type="ORF">US91_C0001G0135</name>
</gene>
<protein>
    <submittedName>
        <fullName evidence="2">Uncharacterized protein</fullName>
    </submittedName>
</protein>
<feature type="transmembrane region" description="Helical" evidence="1">
    <location>
        <begin position="161"/>
        <end position="179"/>
    </location>
</feature>
<proteinExistence type="predicted"/>
<feature type="transmembrane region" description="Helical" evidence="1">
    <location>
        <begin position="128"/>
        <end position="149"/>
    </location>
</feature>
<keyword evidence="1" id="KW-0472">Membrane</keyword>
<evidence type="ECO:0000313" key="3">
    <source>
        <dbReference type="Proteomes" id="UP000034022"/>
    </source>
</evidence>
<evidence type="ECO:0000313" key="2">
    <source>
        <dbReference type="EMBL" id="KKQ71208.1"/>
    </source>
</evidence>
<organism evidence="2 3">
    <name type="scientific">Candidatus Falkowbacteria bacterium GW2011_GWE1_38_31</name>
    <dbReference type="NCBI Taxonomy" id="1618638"/>
    <lineage>
        <taxon>Bacteria</taxon>
        <taxon>Candidatus Falkowiibacteriota</taxon>
    </lineage>
</organism>
<dbReference type="EMBL" id="LBUU01000001">
    <property type="protein sequence ID" value="KKQ71208.1"/>
    <property type="molecule type" value="Genomic_DNA"/>
</dbReference>
<reference evidence="2 3" key="1">
    <citation type="journal article" date="2015" name="Nature">
        <title>rRNA introns, odd ribosomes, and small enigmatic genomes across a large radiation of phyla.</title>
        <authorList>
            <person name="Brown C.T."/>
            <person name="Hug L.A."/>
            <person name="Thomas B.C."/>
            <person name="Sharon I."/>
            <person name="Castelle C.J."/>
            <person name="Singh A."/>
            <person name="Wilkins M.J."/>
            <person name="Williams K.H."/>
            <person name="Banfield J.F."/>
        </authorList>
    </citation>
    <scope>NUCLEOTIDE SEQUENCE [LARGE SCALE GENOMIC DNA]</scope>
</reference>
<sequence>MEKIKKLVSIIFVFMFFVSGLAFAEDKIRVLLSEGQLKSISVKRVKDVEVQISFSDELSGLHEYTIKEIVQKLLIEKQPFYYNERLNTLSSLLPLRINREYSYKIFLDQEKNLIYGEKILNEPISASKIWRCYTTMLLSLFILVLPMIFKITIHFYSKNKGWLSVFFVSLFLIMFVIQLCIVGEFIMILFLAQIVLIGASVFINDVFLEKISIRKFPAIFASTFLMTISVLAGIVVLVNIQIAQSINFLLVPYFIYFFITCILFFIVYFLEKRKTQTIKCDFQFDSK</sequence>
<accession>A0A0G0JUL0</accession>
<feature type="transmembrane region" description="Helical" evidence="1">
    <location>
        <begin position="248"/>
        <end position="270"/>
    </location>
</feature>
<keyword evidence="1" id="KW-0812">Transmembrane</keyword>